<reference evidence="2 3" key="1">
    <citation type="submission" date="2021-06" db="EMBL/GenBank/DDBJ databases">
        <title>Enterococcus alishanensis sp. nov., a novel lactic acid bacterium isolated from fresh coffee beans.</title>
        <authorList>
            <person name="Chen Y.-S."/>
        </authorList>
    </citation>
    <scope>NUCLEOTIDE SEQUENCE [LARGE SCALE GENOMIC DNA]</scope>
    <source>
        <strain evidence="2 3">ALS3</strain>
    </source>
</reference>
<keyword evidence="3" id="KW-1185">Reference proteome</keyword>
<sequence length="208" mass="22806">MKIFVAGATGRVGQILIKQLADKGHTVYAGARREEEIEKNEKIHPVHMNLHSTVAELTKLLSDVEVVYFVAGSRGNDLLQTDLNGAVKLMEAANQAGIARFIHLSALHSLVPEQWPESIPDYYVAKFFSDKWLIDQTDLDYTIVQPGSLEETVGSGKITTNVTGFSKNSIENVASVLAEVLDKTNTIKKLISMGDGDTPIEEAIKNIK</sequence>
<feature type="domain" description="NAD(P)-binding" evidence="1">
    <location>
        <begin position="7"/>
        <end position="183"/>
    </location>
</feature>
<dbReference type="Proteomes" id="UP000774130">
    <property type="component" value="Unassembled WGS sequence"/>
</dbReference>
<gene>
    <name evidence="2" type="ORF">KUA55_06050</name>
</gene>
<evidence type="ECO:0000313" key="3">
    <source>
        <dbReference type="Proteomes" id="UP000774130"/>
    </source>
</evidence>
<evidence type="ECO:0000313" key="2">
    <source>
        <dbReference type="EMBL" id="MBV7390236.1"/>
    </source>
</evidence>
<dbReference type="EMBL" id="JAHUZB010000002">
    <property type="protein sequence ID" value="MBV7390236.1"/>
    <property type="molecule type" value="Genomic_DNA"/>
</dbReference>
<protein>
    <submittedName>
        <fullName evidence="2">NAD(P)H-binding protein</fullName>
    </submittedName>
</protein>
<dbReference type="PANTHER" id="PTHR15020">
    <property type="entry name" value="FLAVIN REDUCTASE-RELATED"/>
    <property type="match status" value="1"/>
</dbReference>
<proteinExistence type="predicted"/>
<organism evidence="2 3">
    <name type="scientific">Enterococcus alishanensis</name>
    <dbReference type="NCBI Taxonomy" id="1303817"/>
    <lineage>
        <taxon>Bacteria</taxon>
        <taxon>Bacillati</taxon>
        <taxon>Bacillota</taxon>
        <taxon>Bacilli</taxon>
        <taxon>Lactobacillales</taxon>
        <taxon>Enterococcaceae</taxon>
        <taxon>Enterococcus</taxon>
    </lineage>
</organism>
<dbReference type="PANTHER" id="PTHR15020:SF50">
    <property type="entry name" value="UPF0659 PROTEIN YMR090W"/>
    <property type="match status" value="1"/>
</dbReference>
<name>A0ABS6TBG6_9ENTE</name>
<accession>A0ABS6TBG6</accession>
<dbReference type="Pfam" id="PF13460">
    <property type="entry name" value="NAD_binding_10"/>
    <property type="match status" value="1"/>
</dbReference>
<dbReference type="InterPro" id="IPR016040">
    <property type="entry name" value="NAD(P)-bd_dom"/>
</dbReference>
<dbReference type="RefSeq" id="WP_218325285.1">
    <property type="nucleotide sequence ID" value="NZ_JAHUZB010000002.1"/>
</dbReference>
<evidence type="ECO:0000259" key="1">
    <source>
        <dbReference type="Pfam" id="PF13460"/>
    </source>
</evidence>
<comment type="caution">
    <text evidence="2">The sequence shown here is derived from an EMBL/GenBank/DDBJ whole genome shotgun (WGS) entry which is preliminary data.</text>
</comment>